<reference evidence="6 7" key="1">
    <citation type="submission" date="2021-08" db="EMBL/GenBank/DDBJ databases">
        <title>The genome sequence of Chitinophaga sp. B61.</title>
        <authorList>
            <person name="Zhang X."/>
        </authorList>
    </citation>
    <scope>NUCLEOTIDE SEQUENCE [LARGE SCALE GENOMIC DNA]</scope>
    <source>
        <strain evidence="6 7">B61</strain>
    </source>
</reference>
<keyword evidence="2" id="KW-0238">DNA-binding</keyword>
<dbReference type="InterPro" id="IPR014710">
    <property type="entry name" value="RmlC-like_jellyroll"/>
</dbReference>
<dbReference type="PANTHER" id="PTHR24567:SF28">
    <property type="entry name" value="LISTERIOLYSIN REGULATORY PROTEIN"/>
    <property type="match status" value="1"/>
</dbReference>
<evidence type="ECO:0000256" key="2">
    <source>
        <dbReference type="ARBA" id="ARBA00023125"/>
    </source>
</evidence>
<dbReference type="SUPFAM" id="SSF51206">
    <property type="entry name" value="cAMP-binding domain-like"/>
    <property type="match status" value="1"/>
</dbReference>
<keyword evidence="3" id="KW-0804">Transcription</keyword>
<dbReference type="InterPro" id="IPR000595">
    <property type="entry name" value="cNMP-bd_dom"/>
</dbReference>
<evidence type="ECO:0000313" key="7">
    <source>
        <dbReference type="Proteomes" id="UP000812961"/>
    </source>
</evidence>
<evidence type="ECO:0000259" key="4">
    <source>
        <dbReference type="PROSITE" id="PS50042"/>
    </source>
</evidence>
<dbReference type="PROSITE" id="PS50042">
    <property type="entry name" value="CNMP_BINDING_3"/>
    <property type="match status" value="1"/>
</dbReference>
<dbReference type="Proteomes" id="UP000812961">
    <property type="component" value="Unassembled WGS sequence"/>
</dbReference>
<feature type="domain" description="Cyclic nucleotide-binding" evidence="4">
    <location>
        <begin position="15"/>
        <end position="116"/>
    </location>
</feature>
<keyword evidence="7" id="KW-1185">Reference proteome</keyword>
<dbReference type="PROSITE" id="PS51063">
    <property type="entry name" value="HTH_CRP_2"/>
    <property type="match status" value="1"/>
</dbReference>
<dbReference type="SUPFAM" id="SSF46785">
    <property type="entry name" value="Winged helix' DNA-binding domain"/>
    <property type="match status" value="1"/>
</dbReference>
<comment type="caution">
    <text evidence="6">The sequence shown here is derived from an EMBL/GenBank/DDBJ whole genome shotgun (WGS) entry which is preliminary data.</text>
</comment>
<dbReference type="Pfam" id="PF13545">
    <property type="entry name" value="HTH_Crp_2"/>
    <property type="match status" value="1"/>
</dbReference>
<accession>A0ABS7GJ94</accession>
<evidence type="ECO:0000259" key="5">
    <source>
        <dbReference type="PROSITE" id="PS51063"/>
    </source>
</evidence>
<dbReference type="Pfam" id="PF00027">
    <property type="entry name" value="cNMP_binding"/>
    <property type="match status" value="1"/>
</dbReference>
<proteinExistence type="predicted"/>
<evidence type="ECO:0000313" key="6">
    <source>
        <dbReference type="EMBL" id="MBW8687775.1"/>
    </source>
</evidence>
<protein>
    <submittedName>
        <fullName evidence="6">Crp/Fnr family transcriptional regulator</fullName>
    </submittedName>
</protein>
<dbReference type="SMART" id="SM00100">
    <property type="entry name" value="cNMP"/>
    <property type="match status" value="1"/>
</dbReference>
<dbReference type="PANTHER" id="PTHR24567">
    <property type="entry name" value="CRP FAMILY TRANSCRIPTIONAL REGULATORY PROTEIN"/>
    <property type="match status" value="1"/>
</dbReference>
<evidence type="ECO:0000256" key="3">
    <source>
        <dbReference type="ARBA" id="ARBA00023163"/>
    </source>
</evidence>
<feature type="domain" description="HTH crp-type" evidence="5">
    <location>
        <begin position="130"/>
        <end position="195"/>
    </location>
</feature>
<gene>
    <name evidence="6" type="ORF">K1Y79_25780</name>
</gene>
<dbReference type="CDD" id="cd00038">
    <property type="entry name" value="CAP_ED"/>
    <property type="match status" value="1"/>
</dbReference>
<organism evidence="6 7">
    <name type="scientific">Chitinophaga rhizophila</name>
    <dbReference type="NCBI Taxonomy" id="2866212"/>
    <lineage>
        <taxon>Bacteria</taxon>
        <taxon>Pseudomonadati</taxon>
        <taxon>Bacteroidota</taxon>
        <taxon>Chitinophagia</taxon>
        <taxon>Chitinophagales</taxon>
        <taxon>Chitinophagaceae</taxon>
        <taxon>Chitinophaga</taxon>
    </lineage>
</organism>
<dbReference type="Gene3D" id="2.60.120.10">
    <property type="entry name" value="Jelly Rolls"/>
    <property type="match status" value="1"/>
</dbReference>
<dbReference type="RefSeq" id="WP_220253097.1">
    <property type="nucleotide sequence ID" value="NZ_JAICCF010000005.1"/>
</dbReference>
<dbReference type="InterPro" id="IPR018490">
    <property type="entry name" value="cNMP-bd_dom_sf"/>
</dbReference>
<evidence type="ECO:0000256" key="1">
    <source>
        <dbReference type="ARBA" id="ARBA00023015"/>
    </source>
</evidence>
<dbReference type="InterPro" id="IPR036390">
    <property type="entry name" value="WH_DNA-bd_sf"/>
</dbReference>
<dbReference type="EMBL" id="JAICCF010000005">
    <property type="protein sequence ID" value="MBW8687775.1"/>
    <property type="molecule type" value="Genomic_DNA"/>
</dbReference>
<dbReference type="InterPro" id="IPR012318">
    <property type="entry name" value="HTH_CRP"/>
</dbReference>
<dbReference type="InterPro" id="IPR050397">
    <property type="entry name" value="Env_Response_Regulators"/>
</dbReference>
<keyword evidence="1" id="KW-0805">Transcription regulation</keyword>
<sequence length="195" mass="22144">MLDYELLIQAGAVIRHFKKGDTILQEGTHARFYFQIVEGEVKMVNTGENGQAFIQGIFKPGNSFAEPPLFLDAPYPASAIAITDCNVIVLEKAALLSLLSGNFSQQMQLLKSLSERIYFKSMMAKEISLYDAGHRILTLIDFLKERDGYTDELYPVTLTRQQIADLTGLRVETVIRAINYLFDKELVRKGRKIYR</sequence>
<name>A0ABS7GJ94_9BACT</name>